<proteinExistence type="predicted"/>
<accession>A0ABQ7GU42</accession>
<evidence type="ECO:0000313" key="3">
    <source>
        <dbReference type="Proteomes" id="UP000815325"/>
    </source>
</evidence>
<name>A0ABQ7GU42_DUNSA</name>
<organism evidence="2 3">
    <name type="scientific">Dunaliella salina</name>
    <name type="common">Green alga</name>
    <name type="synonym">Protococcus salinus</name>
    <dbReference type="NCBI Taxonomy" id="3046"/>
    <lineage>
        <taxon>Eukaryota</taxon>
        <taxon>Viridiplantae</taxon>
        <taxon>Chlorophyta</taxon>
        <taxon>core chlorophytes</taxon>
        <taxon>Chlorophyceae</taxon>
        <taxon>CS clade</taxon>
        <taxon>Chlamydomonadales</taxon>
        <taxon>Dunaliellaceae</taxon>
        <taxon>Dunaliella</taxon>
    </lineage>
</organism>
<feature type="compositionally biased region" description="Basic and acidic residues" evidence="1">
    <location>
        <begin position="143"/>
        <end position="153"/>
    </location>
</feature>
<evidence type="ECO:0000313" key="2">
    <source>
        <dbReference type="EMBL" id="KAF5838133.1"/>
    </source>
</evidence>
<reference evidence="2" key="1">
    <citation type="submission" date="2017-08" db="EMBL/GenBank/DDBJ databases">
        <authorList>
            <person name="Polle J.E."/>
            <person name="Barry K."/>
            <person name="Cushman J."/>
            <person name="Schmutz J."/>
            <person name="Tran D."/>
            <person name="Hathwaick L.T."/>
            <person name="Yim W.C."/>
            <person name="Jenkins J."/>
            <person name="Mckie-Krisberg Z.M."/>
            <person name="Prochnik S."/>
            <person name="Lindquist E."/>
            <person name="Dockter R.B."/>
            <person name="Adam C."/>
            <person name="Molina H."/>
            <person name="Bunkerborg J."/>
            <person name="Jin E."/>
            <person name="Buchheim M."/>
            <person name="Magnuson J."/>
        </authorList>
    </citation>
    <scope>NUCLEOTIDE SEQUENCE</scope>
    <source>
        <strain evidence="2">CCAP 19/18</strain>
    </source>
</reference>
<dbReference type="EMBL" id="MU069589">
    <property type="protein sequence ID" value="KAF5838133.1"/>
    <property type="molecule type" value="Genomic_DNA"/>
</dbReference>
<comment type="caution">
    <text evidence="2">The sequence shown here is derived from an EMBL/GenBank/DDBJ whole genome shotgun (WGS) entry which is preliminary data.</text>
</comment>
<gene>
    <name evidence="2" type="ORF">DUNSADRAFT_3328</name>
</gene>
<keyword evidence="3" id="KW-1185">Reference proteome</keyword>
<dbReference type="Proteomes" id="UP000815325">
    <property type="component" value="Unassembled WGS sequence"/>
</dbReference>
<feature type="compositionally biased region" description="Acidic residues" evidence="1">
    <location>
        <begin position="64"/>
        <end position="76"/>
    </location>
</feature>
<protein>
    <submittedName>
        <fullName evidence="2">Uncharacterized protein</fullName>
    </submittedName>
</protein>
<sequence>MAPSCCMQECPSLDSFTLPCKRVVREDEVEQVQLPKCASSRTPCKRRRWYNEPTSCVNSCSIQQEEEEEEEGEEQEASASLHPAGMLESEPSFLAWWQPEQQQQQEQEEEEVTSGRDSLHQPVALHGKPQQQEIGSEPSSRSVVREERQDRHLQQQQQQQQSLLGFSFFTMAIAV</sequence>
<evidence type="ECO:0000256" key="1">
    <source>
        <dbReference type="SAM" id="MobiDB-lite"/>
    </source>
</evidence>
<feature type="region of interest" description="Disordered" evidence="1">
    <location>
        <begin position="54"/>
        <end position="160"/>
    </location>
</feature>